<comment type="subcellular location">
    <subcellularLocation>
        <location evidence="1">Cell membrane</location>
        <topology evidence="1">Multi-pass membrane protein</topology>
    </subcellularLocation>
</comment>
<evidence type="ECO:0000256" key="4">
    <source>
        <dbReference type="ARBA" id="ARBA00022989"/>
    </source>
</evidence>
<evidence type="ECO:0000256" key="2">
    <source>
        <dbReference type="ARBA" id="ARBA00022475"/>
    </source>
</evidence>
<evidence type="ECO:0000256" key="1">
    <source>
        <dbReference type="ARBA" id="ARBA00004651"/>
    </source>
</evidence>
<feature type="transmembrane region" description="Helical" evidence="6">
    <location>
        <begin position="336"/>
        <end position="355"/>
    </location>
</feature>
<feature type="transmembrane region" description="Helical" evidence="6">
    <location>
        <begin position="771"/>
        <end position="794"/>
    </location>
</feature>
<name>A0A849A5I1_9ACTN</name>
<protein>
    <recommendedName>
        <fullName evidence="7">ABC3 transporter permease C-terminal domain-containing protein</fullName>
    </recommendedName>
</protein>
<proteinExistence type="predicted"/>
<reference evidence="8 9" key="1">
    <citation type="submission" date="2020-05" db="EMBL/GenBank/DDBJ databases">
        <title>Nakamurella sp. DB0629 isolated from air conditioner.</title>
        <authorList>
            <person name="Kim D.H."/>
            <person name="Kim D.-U."/>
        </authorList>
    </citation>
    <scope>NUCLEOTIDE SEQUENCE [LARGE SCALE GENOMIC DNA]</scope>
    <source>
        <strain evidence="8 9">DB0629</strain>
    </source>
</reference>
<comment type="caution">
    <text evidence="8">The sequence shown here is derived from an EMBL/GenBank/DDBJ whole genome shotgun (WGS) entry which is preliminary data.</text>
</comment>
<evidence type="ECO:0000259" key="7">
    <source>
        <dbReference type="Pfam" id="PF02687"/>
    </source>
</evidence>
<dbReference type="EMBL" id="JABEND010000004">
    <property type="protein sequence ID" value="NNG35819.1"/>
    <property type="molecule type" value="Genomic_DNA"/>
</dbReference>
<organism evidence="8 9">
    <name type="scientific">Nakamurella aerolata</name>
    <dbReference type="NCBI Taxonomy" id="1656892"/>
    <lineage>
        <taxon>Bacteria</taxon>
        <taxon>Bacillati</taxon>
        <taxon>Actinomycetota</taxon>
        <taxon>Actinomycetes</taxon>
        <taxon>Nakamurellales</taxon>
        <taxon>Nakamurellaceae</taxon>
        <taxon>Nakamurella</taxon>
    </lineage>
</organism>
<keyword evidence="4 6" id="KW-1133">Transmembrane helix</keyword>
<keyword evidence="2" id="KW-1003">Cell membrane</keyword>
<dbReference type="AlphaFoldDB" id="A0A849A5I1"/>
<keyword evidence="5 6" id="KW-0472">Membrane</keyword>
<dbReference type="Pfam" id="PF02687">
    <property type="entry name" value="FtsX"/>
    <property type="match status" value="1"/>
</dbReference>
<dbReference type="GO" id="GO:0005886">
    <property type="term" value="C:plasma membrane"/>
    <property type="evidence" value="ECO:0007669"/>
    <property type="project" value="UniProtKB-SubCell"/>
</dbReference>
<dbReference type="Proteomes" id="UP000562984">
    <property type="component" value="Unassembled WGS sequence"/>
</dbReference>
<keyword evidence="3 6" id="KW-0812">Transmembrane</keyword>
<accession>A0A849A5I1</accession>
<dbReference type="RefSeq" id="WP_171199517.1">
    <property type="nucleotide sequence ID" value="NZ_JABEND010000004.1"/>
</dbReference>
<feature type="transmembrane region" description="Helical" evidence="6">
    <location>
        <begin position="237"/>
        <end position="263"/>
    </location>
</feature>
<evidence type="ECO:0000256" key="6">
    <source>
        <dbReference type="SAM" id="Phobius"/>
    </source>
</evidence>
<evidence type="ECO:0000313" key="8">
    <source>
        <dbReference type="EMBL" id="NNG35819.1"/>
    </source>
</evidence>
<dbReference type="InterPro" id="IPR003838">
    <property type="entry name" value="ABC3_permease_C"/>
</dbReference>
<evidence type="ECO:0000313" key="9">
    <source>
        <dbReference type="Proteomes" id="UP000562984"/>
    </source>
</evidence>
<gene>
    <name evidence="8" type="ORF">HKD39_08870</name>
</gene>
<feature type="transmembrane region" description="Helical" evidence="6">
    <location>
        <begin position="455"/>
        <end position="476"/>
    </location>
</feature>
<feature type="transmembrane region" description="Helical" evidence="6">
    <location>
        <begin position="731"/>
        <end position="759"/>
    </location>
</feature>
<feature type="transmembrane region" description="Helical" evidence="6">
    <location>
        <begin position="284"/>
        <end position="316"/>
    </location>
</feature>
<evidence type="ECO:0000256" key="5">
    <source>
        <dbReference type="ARBA" id="ARBA00023136"/>
    </source>
</evidence>
<evidence type="ECO:0000256" key="3">
    <source>
        <dbReference type="ARBA" id="ARBA00022692"/>
    </source>
</evidence>
<keyword evidence="9" id="KW-1185">Reference proteome</keyword>
<feature type="domain" description="ABC3 transporter permease C-terminal" evidence="7">
    <location>
        <begin position="244"/>
        <end position="354"/>
    </location>
</feature>
<feature type="transmembrane region" description="Helical" evidence="6">
    <location>
        <begin position="20"/>
        <end position="43"/>
    </location>
</feature>
<sequence>MSGLGLLVRRIALAGGWRSVLTIAQVLVIAALTVTGAVLLAALNDTQDRLIAVVNNGANASLAIEPTPASLTSTLSRLPAGLDPQPKVIDTLMPVQANGMVGTEYFMQRNFSGPAGGNYRVDSGRLPTAPSEVAISPSAARQYRLAVGGTIALELDHDRPARVVGIARQRDDFRQSFVIAAPGTWEALRPSAAVAAALAPSVDIAVNLNTADGTTVAAISQLGNLTFSSDIPSRKPIYLRLIAVIGFPMLALAGAAVGAVLVVRLRWQVDEFTLLAAVGVPQRTVRAAVLISSAALITGGVLGGLGLALVAAPLLAGPAEQIAQRQLDLSFPPAEVLIGVAAVIVAAGLAVVIGYGRVQTAVLRSGGGGRAAGEGTINRQEGSTRRIVQFCGVVLLASLLVTGPSSEAAMGLVVVGCLVTLSATAPDLLRMAHATLGRTASPVGMASRWASRERWRAGAIATVVMASLVLPAALLVRSTSYAQTNADRASTNVLPGQLEILSPTPLPAAQLERLSTIAGAAPVVARTAVGRNGVPAGLRDFTSNGTVGAIDDPAATEELWGFALAPQSIADLRAGKLVVFDPAGPRAVTAVLDWSESPGTAGSNQATVPSAPAHLASPATARVSIPGALILSTQLPAGLTTDSSTEYRFADAASQLAQMQNAAADMEIPPSAVRAYRAISSEPPGPEVEMSALVAAIACVLLSLLLTAQAMREWRRELFQLADLGYSRGGIARIAVWAALIAGTVGALLGVIGGAVISVANVRTEGAGTDIPWLGLLTLAAGAVAVQAAAGVAAGASARRAYSRHPLAPRSR</sequence>